<evidence type="ECO:0008006" key="4">
    <source>
        <dbReference type="Google" id="ProtNLM"/>
    </source>
</evidence>
<dbReference type="AlphaFoldDB" id="A0A371H4P3"/>
<protein>
    <recommendedName>
        <fullName evidence="4">Reverse transcriptase domain-containing protein</fullName>
    </recommendedName>
</protein>
<dbReference type="SUPFAM" id="SSF56672">
    <property type="entry name" value="DNA/RNA polymerases"/>
    <property type="match status" value="1"/>
</dbReference>
<sequence>MCIDYRDLKRASPKDNFPVPHIDMLVDNIAEHAFYSFMDGFSRYNRIVMVVEDREKTTFITMWGTFYYKSKSTWTIDRKVKDTGSACGRLEKALREITKVQAQAKPNKMDLHGQNRKAPRFHSKLERN</sequence>
<dbReference type="InterPro" id="IPR043128">
    <property type="entry name" value="Rev_trsase/Diguanyl_cyclase"/>
</dbReference>
<keyword evidence="3" id="KW-1185">Reference proteome</keyword>
<name>A0A371H4P3_MUCPR</name>
<comment type="caution">
    <text evidence="2">The sequence shown here is derived from an EMBL/GenBank/DDBJ whole genome shotgun (WGS) entry which is preliminary data.</text>
</comment>
<evidence type="ECO:0000313" key="3">
    <source>
        <dbReference type="Proteomes" id="UP000257109"/>
    </source>
</evidence>
<dbReference type="Gene3D" id="3.30.70.270">
    <property type="match status" value="1"/>
</dbReference>
<reference evidence="2" key="1">
    <citation type="submission" date="2018-05" db="EMBL/GenBank/DDBJ databases">
        <title>Draft genome of Mucuna pruriens seed.</title>
        <authorList>
            <person name="Nnadi N.E."/>
            <person name="Vos R."/>
            <person name="Hasami M.H."/>
            <person name="Devisetty U.K."/>
            <person name="Aguiy J.C."/>
        </authorList>
    </citation>
    <scope>NUCLEOTIDE SEQUENCE [LARGE SCALE GENOMIC DNA]</scope>
    <source>
        <strain evidence="2">JCA_2017</strain>
    </source>
</reference>
<dbReference type="InterPro" id="IPR053134">
    <property type="entry name" value="RNA-dir_DNA_polymerase"/>
</dbReference>
<feature type="non-terminal residue" evidence="2">
    <location>
        <position position="1"/>
    </location>
</feature>
<dbReference type="PANTHER" id="PTHR24559:SF457">
    <property type="entry name" value="RNA-DIRECTED DNA POLYMERASE HOMOLOG"/>
    <property type="match status" value="1"/>
</dbReference>
<dbReference type="InterPro" id="IPR043502">
    <property type="entry name" value="DNA/RNA_pol_sf"/>
</dbReference>
<dbReference type="STRING" id="157652.A0A371H4P3"/>
<accession>A0A371H4P3</accession>
<evidence type="ECO:0000313" key="2">
    <source>
        <dbReference type="EMBL" id="RDX97747.1"/>
    </source>
</evidence>
<organism evidence="2 3">
    <name type="scientific">Mucuna pruriens</name>
    <name type="common">Velvet bean</name>
    <name type="synonym">Dolichos pruriens</name>
    <dbReference type="NCBI Taxonomy" id="157652"/>
    <lineage>
        <taxon>Eukaryota</taxon>
        <taxon>Viridiplantae</taxon>
        <taxon>Streptophyta</taxon>
        <taxon>Embryophyta</taxon>
        <taxon>Tracheophyta</taxon>
        <taxon>Spermatophyta</taxon>
        <taxon>Magnoliopsida</taxon>
        <taxon>eudicotyledons</taxon>
        <taxon>Gunneridae</taxon>
        <taxon>Pentapetalae</taxon>
        <taxon>rosids</taxon>
        <taxon>fabids</taxon>
        <taxon>Fabales</taxon>
        <taxon>Fabaceae</taxon>
        <taxon>Papilionoideae</taxon>
        <taxon>50 kb inversion clade</taxon>
        <taxon>NPAAA clade</taxon>
        <taxon>indigoferoid/millettioid clade</taxon>
        <taxon>Phaseoleae</taxon>
        <taxon>Mucuna</taxon>
    </lineage>
</organism>
<dbReference type="Proteomes" id="UP000257109">
    <property type="component" value="Unassembled WGS sequence"/>
</dbReference>
<feature type="region of interest" description="Disordered" evidence="1">
    <location>
        <begin position="103"/>
        <end position="128"/>
    </location>
</feature>
<evidence type="ECO:0000256" key="1">
    <source>
        <dbReference type="SAM" id="MobiDB-lite"/>
    </source>
</evidence>
<proteinExistence type="predicted"/>
<gene>
    <name evidence="2" type="ORF">CR513_19458</name>
</gene>
<dbReference type="EMBL" id="QJKJ01003580">
    <property type="protein sequence ID" value="RDX97747.1"/>
    <property type="molecule type" value="Genomic_DNA"/>
</dbReference>
<dbReference type="PANTHER" id="PTHR24559">
    <property type="entry name" value="TRANSPOSON TY3-I GAG-POL POLYPROTEIN"/>
    <property type="match status" value="1"/>
</dbReference>